<dbReference type="GO" id="GO:0050660">
    <property type="term" value="F:flavin adenine dinucleotide binding"/>
    <property type="evidence" value="ECO:0007669"/>
    <property type="project" value="InterPro"/>
</dbReference>
<keyword evidence="3 7" id="KW-0285">Flavoprotein</keyword>
<dbReference type="GO" id="GO:0008812">
    <property type="term" value="F:choline dehydrogenase activity"/>
    <property type="evidence" value="ECO:0007669"/>
    <property type="project" value="UniProtKB-EC"/>
</dbReference>
<dbReference type="PROSITE" id="PS00623">
    <property type="entry name" value="GMC_OXRED_1"/>
    <property type="match status" value="1"/>
</dbReference>
<comment type="similarity">
    <text evidence="2 7">Belongs to the GMC oxidoreductase family.</text>
</comment>
<feature type="chain" id="PRO_5004063670" evidence="8">
    <location>
        <begin position="19"/>
        <end position="228"/>
    </location>
</feature>
<dbReference type="InterPro" id="IPR012132">
    <property type="entry name" value="GMC_OxRdtase"/>
</dbReference>
<dbReference type="AlphaFoldDB" id="M5BYD6"/>
<evidence type="ECO:0000256" key="6">
    <source>
        <dbReference type="ARBA" id="ARBA00023002"/>
    </source>
</evidence>
<evidence type="ECO:0000256" key="3">
    <source>
        <dbReference type="ARBA" id="ARBA00022630"/>
    </source>
</evidence>
<evidence type="ECO:0000256" key="7">
    <source>
        <dbReference type="RuleBase" id="RU003968"/>
    </source>
</evidence>
<dbReference type="InterPro" id="IPR036188">
    <property type="entry name" value="FAD/NAD-bd_sf"/>
</dbReference>
<dbReference type="EMBL" id="CAOJ01010170">
    <property type="protein sequence ID" value="CCO32638.1"/>
    <property type="molecule type" value="Genomic_DNA"/>
</dbReference>
<dbReference type="Pfam" id="PF00732">
    <property type="entry name" value="GMC_oxred_N"/>
    <property type="match status" value="1"/>
</dbReference>
<sequence>MKLLYSLSAIASVGIAAAEVSPRLTSGAEFTAKEFDYVLVGGGTAGLTIAARLSEDPETTVGVIEAGDYFPDDPLINTPSLGLALSGNATYDWLFKSVPQVNVSKRAIDLPRGKMLGGSSGINGMVFDRGSKSEYDAWAKLGNSGWDWNGLLPSMKAAERFTGVDPFRENHTNAEPDIFPSQGQDGLVAASYNSWYGDTTLPFAKSMANLGIPINFNPVSNRVEHLAR</sequence>
<evidence type="ECO:0000256" key="2">
    <source>
        <dbReference type="ARBA" id="ARBA00010790"/>
    </source>
</evidence>
<feature type="domain" description="Glucose-methanol-choline oxidoreductase N-terminal" evidence="9">
    <location>
        <begin position="113"/>
        <end position="136"/>
    </location>
</feature>
<accession>M5BYD6</accession>
<proteinExistence type="inferred from homology"/>
<dbReference type="SUPFAM" id="SSF51905">
    <property type="entry name" value="FAD/NAD(P)-binding domain"/>
    <property type="match status" value="1"/>
</dbReference>
<keyword evidence="4 8" id="KW-0732">Signal</keyword>
<dbReference type="Proteomes" id="UP000012065">
    <property type="component" value="Unassembled WGS sequence"/>
</dbReference>
<evidence type="ECO:0000256" key="1">
    <source>
        <dbReference type="ARBA" id="ARBA00001974"/>
    </source>
</evidence>
<dbReference type="PANTHER" id="PTHR11552:SF201">
    <property type="entry name" value="GLUCOSE-METHANOL-CHOLINE OXIDOREDUCTASE N-TERMINAL DOMAIN-CONTAINING PROTEIN"/>
    <property type="match status" value="1"/>
</dbReference>
<name>M5BYD6_THACB</name>
<dbReference type="InterPro" id="IPR000172">
    <property type="entry name" value="GMC_OxRdtase_N"/>
</dbReference>
<organism evidence="10 11">
    <name type="scientific">Thanatephorus cucumeris (strain AG1-IB / isolate 7/3/14)</name>
    <name type="common">Lettuce bottom rot fungus</name>
    <name type="synonym">Rhizoctonia solani</name>
    <dbReference type="NCBI Taxonomy" id="1108050"/>
    <lineage>
        <taxon>Eukaryota</taxon>
        <taxon>Fungi</taxon>
        <taxon>Dikarya</taxon>
        <taxon>Basidiomycota</taxon>
        <taxon>Agaricomycotina</taxon>
        <taxon>Agaricomycetes</taxon>
        <taxon>Cantharellales</taxon>
        <taxon>Ceratobasidiaceae</taxon>
        <taxon>Rhizoctonia</taxon>
        <taxon>Rhizoctonia solani AG-1</taxon>
    </lineage>
</organism>
<comment type="cofactor">
    <cofactor evidence="1">
        <name>FAD</name>
        <dbReference type="ChEBI" id="CHEBI:57692"/>
    </cofactor>
</comment>
<dbReference type="HOGENOM" id="CLU_099298_0_0_1"/>
<comment type="caution">
    <text evidence="10">The sequence shown here is derived from an EMBL/GenBank/DDBJ whole genome shotgun (WGS) entry which is preliminary data.</text>
</comment>
<evidence type="ECO:0000256" key="5">
    <source>
        <dbReference type="ARBA" id="ARBA00022827"/>
    </source>
</evidence>
<dbReference type="PANTHER" id="PTHR11552">
    <property type="entry name" value="GLUCOSE-METHANOL-CHOLINE GMC OXIDOREDUCTASE"/>
    <property type="match status" value="1"/>
</dbReference>
<feature type="signal peptide" evidence="8">
    <location>
        <begin position="1"/>
        <end position="18"/>
    </location>
</feature>
<protein>
    <submittedName>
        <fullName evidence="10">Choline dehydrogenase Short=CDH</fullName>
        <ecNumber evidence="10">1.1.99.1</ecNumber>
    </submittedName>
</protein>
<evidence type="ECO:0000313" key="10">
    <source>
        <dbReference type="EMBL" id="CCO32638.1"/>
    </source>
</evidence>
<keyword evidence="6 10" id="KW-0560">Oxidoreductase</keyword>
<reference evidence="10 11" key="1">
    <citation type="journal article" date="2013" name="J. Biotechnol.">
        <title>Establishment and interpretation of the genome sequence of the phytopathogenic fungus Rhizoctonia solani AG1-IB isolate 7/3/14.</title>
        <authorList>
            <person name="Wibberg D.W."/>
            <person name="Jelonek L.J."/>
            <person name="Rupp O.R."/>
            <person name="Hennig M.H."/>
            <person name="Eikmeyer F.E."/>
            <person name="Goesmann A.G."/>
            <person name="Hartmann A.H."/>
            <person name="Borriss R.B."/>
            <person name="Grosch R.G."/>
            <person name="Puehler A.P."/>
            <person name="Schlueter A.S."/>
        </authorList>
    </citation>
    <scope>NUCLEOTIDE SEQUENCE [LARGE SCALE GENOMIC DNA]</scope>
    <source>
        <strain evidence="11">AG1-IB / isolate 7/3/14</strain>
    </source>
</reference>
<gene>
    <name evidence="10" type="ORF">BN14_06701</name>
</gene>
<evidence type="ECO:0000259" key="9">
    <source>
        <dbReference type="PROSITE" id="PS00623"/>
    </source>
</evidence>
<dbReference type="Gene3D" id="3.50.50.60">
    <property type="entry name" value="FAD/NAD(P)-binding domain"/>
    <property type="match status" value="1"/>
</dbReference>
<evidence type="ECO:0000313" key="11">
    <source>
        <dbReference type="Proteomes" id="UP000012065"/>
    </source>
</evidence>
<evidence type="ECO:0000256" key="8">
    <source>
        <dbReference type="SAM" id="SignalP"/>
    </source>
</evidence>
<evidence type="ECO:0000256" key="4">
    <source>
        <dbReference type="ARBA" id="ARBA00022729"/>
    </source>
</evidence>
<keyword evidence="5 7" id="KW-0274">FAD</keyword>
<dbReference type="EC" id="1.1.99.1" evidence="10"/>